<dbReference type="InterPro" id="IPR017850">
    <property type="entry name" value="Alkaline_phosphatase_core_sf"/>
</dbReference>
<feature type="domain" description="Sulfatase N-terminal" evidence="2">
    <location>
        <begin position="307"/>
        <end position="451"/>
    </location>
</feature>
<reference evidence="3 4" key="1">
    <citation type="journal article" date="2018" name="Aquat. Microb. Ecol.">
        <title>Gammaproteobacterial methanotrophs dominate.</title>
        <authorList>
            <person name="Rissanen A.J."/>
            <person name="Saarenheimo J."/>
            <person name="Tiirola M."/>
            <person name="Peura S."/>
            <person name="Aalto S.L."/>
            <person name="Karvinen A."/>
            <person name="Nykanen H."/>
        </authorList>
    </citation>
    <scope>NUCLEOTIDE SEQUENCE [LARGE SCALE GENOMIC DNA]</scope>
    <source>
        <strain evidence="3">AMbin10</strain>
    </source>
</reference>
<evidence type="ECO:0000259" key="2">
    <source>
        <dbReference type="Pfam" id="PF00884"/>
    </source>
</evidence>
<dbReference type="GO" id="GO:0004065">
    <property type="term" value="F:arylsulfatase activity"/>
    <property type="evidence" value="ECO:0007669"/>
    <property type="project" value="TreeGrafter"/>
</dbReference>
<dbReference type="Pfam" id="PF00884">
    <property type="entry name" value="Sulfatase"/>
    <property type="match status" value="2"/>
</dbReference>
<comment type="similarity">
    <text evidence="1">Belongs to the sulfatase family.</text>
</comment>
<evidence type="ECO:0000256" key="1">
    <source>
        <dbReference type="ARBA" id="ARBA00008779"/>
    </source>
</evidence>
<dbReference type="AlphaFoldDB" id="A0A2W4QFP3"/>
<dbReference type="PANTHER" id="PTHR42693">
    <property type="entry name" value="ARYLSULFATASE FAMILY MEMBER"/>
    <property type="match status" value="1"/>
</dbReference>
<dbReference type="SUPFAM" id="SSF53649">
    <property type="entry name" value="Alkaline phosphatase-like"/>
    <property type="match status" value="1"/>
</dbReference>
<accession>A0A2W4QFP3</accession>
<feature type="domain" description="Sulfatase N-terminal" evidence="2">
    <location>
        <begin position="5"/>
        <end position="222"/>
    </location>
</feature>
<evidence type="ECO:0000313" key="3">
    <source>
        <dbReference type="EMBL" id="PZN71095.1"/>
    </source>
</evidence>
<comment type="caution">
    <text evidence="3">The sequence shown here is derived from an EMBL/GenBank/DDBJ whole genome shotgun (WGS) entry which is preliminary data.</text>
</comment>
<dbReference type="PANTHER" id="PTHR42693:SF27">
    <property type="entry name" value="ARYLSULFATASE B [PRECURSOR]"/>
    <property type="match status" value="1"/>
</dbReference>
<name>A0A2W4QFP3_9GAMM</name>
<dbReference type="Proteomes" id="UP000249396">
    <property type="component" value="Unassembled WGS sequence"/>
</dbReference>
<dbReference type="EMBL" id="QJPH01000534">
    <property type="protein sequence ID" value="PZN71095.1"/>
    <property type="molecule type" value="Genomic_DNA"/>
</dbReference>
<protein>
    <recommendedName>
        <fullName evidence="2">Sulfatase N-terminal domain-containing protein</fullName>
    </recommendedName>
</protein>
<proteinExistence type="inferred from homology"/>
<organism evidence="3 4">
    <name type="scientific">Candidatus Methylumidiphilus alinenensis</name>
    <dbReference type="NCBI Taxonomy" id="2202197"/>
    <lineage>
        <taxon>Bacteria</taxon>
        <taxon>Pseudomonadati</taxon>
        <taxon>Pseudomonadota</taxon>
        <taxon>Gammaproteobacteria</taxon>
        <taxon>Methylococcales</taxon>
        <taxon>Candidatus Methylumidiphilus</taxon>
    </lineage>
</organism>
<dbReference type="InterPro" id="IPR000917">
    <property type="entry name" value="Sulfatase_N"/>
</dbReference>
<dbReference type="Gene3D" id="3.40.720.10">
    <property type="entry name" value="Alkaline Phosphatase, subunit A"/>
    <property type="match status" value="2"/>
</dbReference>
<gene>
    <name evidence="3" type="ORF">DM484_27220</name>
</gene>
<dbReference type="InterPro" id="IPR050738">
    <property type="entry name" value="Sulfatase"/>
</dbReference>
<evidence type="ECO:0000313" key="4">
    <source>
        <dbReference type="Proteomes" id="UP000249396"/>
    </source>
</evidence>
<sequence length="654" mass="72674">MTQKPNILFILVDQTRMPPPQSNLTSQVAQINQVLSFDPSLEADNPFIKFFPAFERLRRHSVRLANHQIAAAACVPSRSALFTGQYSVRTGVTQTVGMFKQSYDPGFPWLPNNQVPTVGDWFRAAGYSTHFFGRHDFTTPPAPSLEEWGFSNWSQSWPSSQGGGPGNLGVFRDIGFVDVTNTWMNQKALGYETNVRNIHNSTNATTAQTPWFAVASFVNPHDITGWPLPWFGGIQAVNGLPESATQDEVFKAIGKLLAQPAKIPTADELSMPPPGGTYQVNLNPDGFPQENGILPTNWNCDLATKPSCQLEASYKISQGFLSTAPSQMQPFMSFWPYKSTHNPHGWLTAHLQAYIYMQYLVNLEIDKVLTNLEMNGTLANTIIIFTSDHGELGGAHGGQIEKWHNAYRETIHVPLMVSSPLVNQEESIMRDLPMVTSHIDLVPTLLGLAGYDKSAQAQLEKLILGHKVYPLVGRDLSPLIYGQNDSETCDTNAGVLFVTDDEITLPTDTSNLPSSFVDYLKIVNAAIAAGQQATTEGSIVQPNSIKAYVEKDWKLALYWDQHGEAQHQWEMYYLKGDPEENINLLNWSEGLPILKPERMNPSWGLSIDDLTAALARLRLCLEESLTRAGYQGSAESTRLKRNEPTLSQFNYNLP</sequence>